<keyword evidence="11" id="KW-0175">Coiled coil</keyword>
<evidence type="ECO:0000256" key="3">
    <source>
        <dbReference type="ARBA" id="ARBA00022448"/>
    </source>
</evidence>
<keyword evidence="8 12" id="KW-1133">Transmembrane helix</keyword>
<dbReference type="GO" id="GO:0015095">
    <property type="term" value="F:magnesium ion transmembrane transporter activity"/>
    <property type="evidence" value="ECO:0007669"/>
    <property type="project" value="TreeGrafter"/>
</dbReference>
<keyword evidence="10 12" id="KW-0472">Membrane</keyword>
<dbReference type="PANTHER" id="PTHR46494:SF3">
    <property type="entry name" value="ZINC TRANSPORT PROTEIN ZNTB"/>
    <property type="match status" value="1"/>
</dbReference>
<evidence type="ECO:0000256" key="11">
    <source>
        <dbReference type="SAM" id="Coils"/>
    </source>
</evidence>
<dbReference type="InterPro" id="IPR045861">
    <property type="entry name" value="CorA_cytoplasmic_dom"/>
</dbReference>
<evidence type="ECO:0000313" key="13">
    <source>
        <dbReference type="EMBL" id="RII36915.1"/>
    </source>
</evidence>
<comment type="caution">
    <text evidence="13">The sequence shown here is derived from an EMBL/GenBank/DDBJ whole genome shotgun (WGS) entry which is preliminary data.</text>
</comment>
<keyword evidence="9" id="KW-0406">Ion transport</keyword>
<keyword evidence="14" id="KW-1185">Reference proteome</keyword>
<dbReference type="InterPro" id="IPR045863">
    <property type="entry name" value="CorA_TM1_TM2"/>
</dbReference>
<dbReference type="GO" id="GO:0005886">
    <property type="term" value="C:plasma membrane"/>
    <property type="evidence" value="ECO:0007669"/>
    <property type="project" value="UniProtKB-SubCell"/>
</dbReference>
<evidence type="ECO:0000256" key="4">
    <source>
        <dbReference type="ARBA" id="ARBA00022475"/>
    </source>
</evidence>
<keyword evidence="5" id="KW-0997">Cell inner membrane</keyword>
<feature type="transmembrane region" description="Helical" evidence="12">
    <location>
        <begin position="268"/>
        <end position="289"/>
    </location>
</feature>
<dbReference type="OrthoDB" id="9803484at2"/>
<dbReference type="SUPFAM" id="SSF144083">
    <property type="entry name" value="Magnesium transport protein CorA, transmembrane region"/>
    <property type="match status" value="1"/>
</dbReference>
<evidence type="ECO:0000256" key="1">
    <source>
        <dbReference type="ARBA" id="ARBA00004651"/>
    </source>
</evidence>
<dbReference type="Gene3D" id="1.20.58.340">
    <property type="entry name" value="Magnesium transport protein CorA, transmembrane region"/>
    <property type="match status" value="2"/>
</dbReference>
<evidence type="ECO:0000256" key="8">
    <source>
        <dbReference type="ARBA" id="ARBA00022989"/>
    </source>
</evidence>
<evidence type="ECO:0000256" key="12">
    <source>
        <dbReference type="SAM" id="Phobius"/>
    </source>
</evidence>
<dbReference type="GO" id="GO:0050897">
    <property type="term" value="F:cobalt ion binding"/>
    <property type="evidence" value="ECO:0007669"/>
    <property type="project" value="TreeGrafter"/>
</dbReference>
<keyword evidence="3" id="KW-0813">Transport</keyword>
<organism evidence="13 14">
    <name type="scientific">Pseudooceanicola sediminis</name>
    <dbReference type="NCBI Taxonomy" id="2211117"/>
    <lineage>
        <taxon>Bacteria</taxon>
        <taxon>Pseudomonadati</taxon>
        <taxon>Pseudomonadota</taxon>
        <taxon>Alphaproteobacteria</taxon>
        <taxon>Rhodobacterales</taxon>
        <taxon>Paracoccaceae</taxon>
        <taxon>Pseudooceanicola</taxon>
    </lineage>
</organism>
<dbReference type="RefSeq" id="WP_119400742.1">
    <property type="nucleotide sequence ID" value="NZ_QWJJ01000028.1"/>
</dbReference>
<sequence length="328" mass="36611">MTQPATQPCQFAYALNGPRRGQKLGGRDIEALLQADTLCWAHLDAADPATPDWVAMKLSYLDHTVTEALTQPETRQRANVIGNGLLVILRGINTNEGMDREDMVAVRVWADAHRIITLSRQRVRALDDIVKEVSIGEGPETAGEFLALLAERLNARFAPFVHELDQSVESLETEVIDSPRSELRRRIVALRLSVVELRRHAPPQRDAVNDLLTSDSPLLSDQNLRELHESHDRLVRLAENLDELRDNLAVLRDELQGQLSDRLNRHMYLISIMSGVFLPLGFLTGLLGINVGGIPGAGDPHAFWVFSGILVGILCVQVVVLRLFHWMN</sequence>
<keyword evidence="7" id="KW-0862">Zinc</keyword>
<dbReference type="Proteomes" id="UP000265848">
    <property type="component" value="Unassembled WGS sequence"/>
</dbReference>
<name>A0A399IUU5_9RHOB</name>
<evidence type="ECO:0000256" key="5">
    <source>
        <dbReference type="ARBA" id="ARBA00022519"/>
    </source>
</evidence>
<dbReference type="PANTHER" id="PTHR46494">
    <property type="entry name" value="CORA FAMILY METAL ION TRANSPORTER (EUROFUNG)"/>
    <property type="match status" value="1"/>
</dbReference>
<dbReference type="Gene3D" id="3.30.460.20">
    <property type="entry name" value="CorA soluble domain-like"/>
    <property type="match status" value="1"/>
</dbReference>
<evidence type="ECO:0000256" key="6">
    <source>
        <dbReference type="ARBA" id="ARBA00022692"/>
    </source>
</evidence>
<dbReference type="AlphaFoldDB" id="A0A399IUU5"/>
<reference evidence="13 14" key="1">
    <citation type="submission" date="2018-08" db="EMBL/GenBank/DDBJ databases">
        <title>Pseudooceanicola sediminis CY03 in the family Rhodobacteracea.</title>
        <authorList>
            <person name="Zhang Y.-J."/>
        </authorList>
    </citation>
    <scope>NUCLEOTIDE SEQUENCE [LARGE SCALE GENOMIC DNA]</scope>
    <source>
        <strain evidence="13 14">CY03</strain>
    </source>
</reference>
<accession>A0A399IUU5</accession>
<feature type="transmembrane region" description="Helical" evidence="12">
    <location>
        <begin position="301"/>
        <end position="324"/>
    </location>
</feature>
<dbReference type="GO" id="GO:0000287">
    <property type="term" value="F:magnesium ion binding"/>
    <property type="evidence" value="ECO:0007669"/>
    <property type="project" value="TreeGrafter"/>
</dbReference>
<comment type="subcellular location">
    <subcellularLocation>
        <location evidence="1">Cell membrane</location>
        <topology evidence="1">Multi-pass membrane protein</topology>
    </subcellularLocation>
</comment>
<evidence type="ECO:0000256" key="10">
    <source>
        <dbReference type="ARBA" id="ARBA00023136"/>
    </source>
</evidence>
<dbReference type="EMBL" id="QWJJ01000028">
    <property type="protein sequence ID" value="RII36915.1"/>
    <property type="molecule type" value="Genomic_DNA"/>
</dbReference>
<feature type="coiled-coil region" evidence="11">
    <location>
        <begin position="227"/>
        <end position="261"/>
    </location>
</feature>
<protein>
    <submittedName>
        <fullName evidence="13">Zinc transporter ZntB</fullName>
    </submittedName>
</protein>
<keyword evidence="4" id="KW-1003">Cell membrane</keyword>
<dbReference type="GO" id="GO:0015087">
    <property type="term" value="F:cobalt ion transmembrane transporter activity"/>
    <property type="evidence" value="ECO:0007669"/>
    <property type="project" value="TreeGrafter"/>
</dbReference>
<dbReference type="Pfam" id="PF01544">
    <property type="entry name" value="CorA"/>
    <property type="match status" value="1"/>
</dbReference>
<gene>
    <name evidence="13" type="ORF">DL237_19935</name>
</gene>
<evidence type="ECO:0000256" key="9">
    <source>
        <dbReference type="ARBA" id="ARBA00023065"/>
    </source>
</evidence>
<dbReference type="SUPFAM" id="SSF143865">
    <property type="entry name" value="CorA soluble domain-like"/>
    <property type="match status" value="1"/>
</dbReference>
<evidence type="ECO:0000256" key="2">
    <source>
        <dbReference type="ARBA" id="ARBA00009765"/>
    </source>
</evidence>
<comment type="similarity">
    <text evidence="2">Belongs to the CorA metal ion transporter (MIT) (TC 1.A.35) family.</text>
</comment>
<dbReference type="InterPro" id="IPR002523">
    <property type="entry name" value="MgTranspt_CorA/ZnTranspt_ZntB"/>
</dbReference>
<proteinExistence type="inferred from homology"/>
<dbReference type="CDD" id="cd12833">
    <property type="entry name" value="ZntB-like_1"/>
    <property type="match status" value="1"/>
</dbReference>
<keyword evidence="6 12" id="KW-0812">Transmembrane</keyword>
<evidence type="ECO:0000313" key="14">
    <source>
        <dbReference type="Proteomes" id="UP000265848"/>
    </source>
</evidence>
<evidence type="ECO:0000256" key="7">
    <source>
        <dbReference type="ARBA" id="ARBA00022833"/>
    </source>
</evidence>